<dbReference type="CDD" id="cd04301">
    <property type="entry name" value="NAT_SF"/>
    <property type="match status" value="1"/>
</dbReference>
<dbReference type="Pfam" id="PF00583">
    <property type="entry name" value="Acetyltransf_1"/>
    <property type="match status" value="1"/>
</dbReference>
<evidence type="ECO:0000259" key="1">
    <source>
        <dbReference type="PROSITE" id="PS51186"/>
    </source>
</evidence>
<reference evidence="2" key="1">
    <citation type="journal article" date="2014" name="Int. J. Syst. Evol. Microbiol.">
        <title>Complete genome sequence of Corynebacterium casei LMG S-19264T (=DSM 44701T), isolated from a smear-ripened cheese.</title>
        <authorList>
            <consortium name="US DOE Joint Genome Institute (JGI-PGF)"/>
            <person name="Walter F."/>
            <person name="Albersmeier A."/>
            <person name="Kalinowski J."/>
            <person name="Ruckert C."/>
        </authorList>
    </citation>
    <scope>NUCLEOTIDE SEQUENCE</scope>
    <source>
        <strain evidence="2">JCM 3276</strain>
    </source>
</reference>
<dbReference type="SUPFAM" id="SSF55729">
    <property type="entry name" value="Acyl-CoA N-acyltransferases (Nat)"/>
    <property type="match status" value="1"/>
</dbReference>
<dbReference type="Gene3D" id="3.40.630.30">
    <property type="match status" value="1"/>
</dbReference>
<comment type="caution">
    <text evidence="2">The sequence shown here is derived from an EMBL/GenBank/DDBJ whole genome shotgun (WGS) entry which is preliminary data.</text>
</comment>
<dbReference type="EMBL" id="BMRB01000002">
    <property type="protein sequence ID" value="GGS31058.1"/>
    <property type="molecule type" value="Genomic_DNA"/>
</dbReference>
<dbReference type="InterPro" id="IPR016181">
    <property type="entry name" value="Acyl_CoA_acyltransferase"/>
</dbReference>
<name>A0A918GEH6_9PSEU</name>
<accession>A0A918GEH6</accession>
<organism evidence="2 3">
    <name type="scientific">Actinokineospora fastidiosa</name>
    <dbReference type="NCBI Taxonomy" id="1816"/>
    <lineage>
        <taxon>Bacteria</taxon>
        <taxon>Bacillati</taxon>
        <taxon>Actinomycetota</taxon>
        <taxon>Actinomycetes</taxon>
        <taxon>Pseudonocardiales</taxon>
        <taxon>Pseudonocardiaceae</taxon>
        <taxon>Actinokineospora</taxon>
    </lineage>
</organism>
<feature type="domain" description="N-acetyltransferase" evidence="1">
    <location>
        <begin position="145"/>
        <end position="294"/>
    </location>
</feature>
<evidence type="ECO:0000313" key="2">
    <source>
        <dbReference type="EMBL" id="GGS31058.1"/>
    </source>
</evidence>
<evidence type="ECO:0000313" key="3">
    <source>
        <dbReference type="Proteomes" id="UP000660680"/>
    </source>
</evidence>
<dbReference type="InterPro" id="IPR000182">
    <property type="entry name" value="GNAT_dom"/>
</dbReference>
<dbReference type="AlphaFoldDB" id="A0A918GEH6"/>
<dbReference type="Proteomes" id="UP000660680">
    <property type="component" value="Unassembled WGS sequence"/>
</dbReference>
<gene>
    <name evidence="2" type="ORF">GCM10010171_26110</name>
</gene>
<dbReference type="PANTHER" id="PTHR42919:SF35">
    <property type="entry name" value="N-ACETYLTRANSFERASE DOMAIN-CONTAINING PROTEIN"/>
    <property type="match status" value="1"/>
</dbReference>
<proteinExistence type="predicted"/>
<dbReference type="InterPro" id="IPR051556">
    <property type="entry name" value="N-term/lysine_N-AcTrnsfr"/>
</dbReference>
<reference evidence="2" key="2">
    <citation type="submission" date="2020-09" db="EMBL/GenBank/DDBJ databases">
        <authorList>
            <person name="Sun Q."/>
            <person name="Ohkuma M."/>
        </authorList>
    </citation>
    <scope>NUCLEOTIDE SEQUENCE</scope>
    <source>
        <strain evidence="2">JCM 3276</strain>
    </source>
</reference>
<protein>
    <recommendedName>
        <fullName evidence="1">N-acetyltransferase domain-containing protein</fullName>
    </recommendedName>
</protein>
<dbReference type="PROSITE" id="PS51186">
    <property type="entry name" value="GNAT"/>
    <property type="match status" value="1"/>
</dbReference>
<sequence>MADAEAILALVSAYNERVIGRADTTLDQIRTDLAEPGFAPETDSWLVHGPDGALLGYGWAYHKGAGQVQVDVIAEPPAVDFLFARVLARADEMSPGGVVDMGFYRADDALRAAAERHGFAPATAFHRMRIDHDGDADPPIAPRGVTLRSGRQVAAAAHAVLVESFKDHFGWVGKPFADWQTALDDNPVFDWPGLTVAELDGTPVGVLLTNREFVEDEDCGYVADLGVLKEARGRGIAGFLLRTAFAADRAAGLRGTILHVDTNNTTPALSLYENAGMRPVLVIDAWRRAPHPFGGPDHP</sequence>
<dbReference type="GO" id="GO:0016747">
    <property type="term" value="F:acyltransferase activity, transferring groups other than amino-acyl groups"/>
    <property type="evidence" value="ECO:0007669"/>
    <property type="project" value="InterPro"/>
</dbReference>
<dbReference type="PANTHER" id="PTHR42919">
    <property type="entry name" value="N-ALPHA-ACETYLTRANSFERASE"/>
    <property type="match status" value="1"/>
</dbReference>
<keyword evidence="3" id="KW-1185">Reference proteome</keyword>